<keyword evidence="6 9" id="KW-1133">Transmembrane helix</keyword>
<feature type="domain" description="Polysaccharide chain length determinant N-terminal" evidence="11">
    <location>
        <begin position="12"/>
        <end position="103"/>
    </location>
</feature>
<gene>
    <name evidence="13" type="ORF">RT723_04075</name>
</gene>
<dbReference type="Pfam" id="PF01656">
    <property type="entry name" value="CbiA"/>
    <property type="match status" value="1"/>
</dbReference>
<organism evidence="13 14">
    <name type="scientific">Psychrosphaera aquimarina</name>
    <dbReference type="NCBI Taxonomy" id="2044854"/>
    <lineage>
        <taxon>Bacteria</taxon>
        <taxon>Pseudomonadati</taxon>
        <taxon>Pseudomonadota</taxon>
        <taxon>Gammaproteobacteria</taxon>
        <taxon>Alteromonadales</taxon>
        <taxon>Pseudoalteromonadaceae</taxon>
        <taxon>Psychrosphaera</taxon>
    </lineage>
</organism>
<evidence type="ECO:0000256" key="5">
    <source>
        <dbReference type="ARBA" id="ARBA00022840"/>
    </source>
</evidence>
<comment type="caution">
    <text evidence="13">The sequence shown here is derived from an EMBL/GenBank/DDBJ whole genome shotgun (WGS) entry which is preliminary data.</text>
</comment>
<dbReference type="RefSeq" id="WP_315945973.1">
    <property type="nucleotide sequence ID" value="NZ_JAWCUA010000003.1"/>
</dbReference>
<dbReference type="Proteomes" id="UP001257914">
    <property type="component" value="Unassembled WGS sequence"/>
</dbReference>
<dbReference type="GO" id="GO:0004715">
    <property type="term" value="F:non-membrane spanning protein tyrosine kinase activity"/>
    <property type="evidence" value="ECO:0007669"/>
    <property type="project" value="UniProtKB-EC"/>
</dbReference>
<dbReference type="InterPro" id="IPR027417">
    <property type="entry name" value="P-loop_NTPase"/>
</dbReference>
<reference evidence="13 14" key="1">
    <citation type="submission" date="2023-10" db="EMBL/GenBank/DDBJ databases">
        <title>Psychrosphaera aquimaarina strain SW33 isolated from seawater.</title>
        <authorList>
            <person name="Bayburt H."/>
            <person name="Kim J.M."/>
            <person name="Choi B.J."/>
            <person name="Jeon C.O."/>
        </authorList>
    </citation>
    <scope>NUCLEOTIDE SEQUENCE [LARGE SCALE GENOMIC DNA]</scope>
    <source>
        <strain evidence="13 14">KCTC 52743</strain>
    </source>
</reference>
<evidence type="ECO:0000256" key="1">
    <source>
        <dbReference type="ARBA" id="ARBA00004651"/>
    </source>
</evidence>
<feature type="domain" description="CobQ/CobB/MinD/ParA nucleotide binding" evidence="10">
    <location>
        <begin position="519"/>
        <end position="697"/>
    </location>
</feature>
<keyword evidence="3 9" id="KW-0812">Transmembrane</keyword>
<evidence type="ECO:0000313" key="13">
    <source>
        <dbReference type="EMBL" id="MDU0112191.1"/>
    </source>
</evidence>
<evidence type="ECO:0000256" key="4">
    <source>
        <dbReference type="ARBA" id="ARBA00022741"/>
    </source>
</evidence>
<evidence type="ECO:0000259" key="12">
    <source>
        <dbReference type="Pfam" id="PF13807"/>
    </source>
</evidence>
<keyword evidence="14" id="KW-1185">Reference proteome</keyword>
<evidence type="ECO:0000256" key="2">
    <source>
        <dbReference type="ARBA" id="ARBA00022475"/>
    </source>
</evidence>
<name>A0ABU3QXN9_9GAMM</name>
<evidence type="ECO:0000256" key="3">
    <source>
        <dbReference type="ARBA" id="ARBA00022692"/>
    </source>
</evidence>
<dbReference type="PANTHER" id="PTHR32309:SF13">
    <property type="entry name" value="FERRIC ENTEROBACTIN TRANSPORT PROTEIN FEPE"/>
    <property type="match status" value="1"/>
</dbReference>
<comment type="subcellular location">
    <subcellularLocation>
        <location evidence="1">Cell membrane</location>
        <topology evidence="1">Multi-pass membrane protein</topology>
    </subcellularLocation>
</comment>
<evidence type="ECO:0000259" key="11">
    <source>
        <dbReference type="Pfam" id="PF02706"/>
    </source>
</evidence>
<keyword evidence="8" id="KW-0175">Coiled coil</keyword>
<dbReference type="InterPro" id="IPR050445">
    <property type="entry name" value="Bact_polysacc_biosynth/exp"/>
</dbReference>
<feature type="coiled-coil region" evidence="8">
    <location>
        <begin position="326"/>
        <end position="353"/>
    </location>
</feature>
<keyword evidence="4" id="KW-0547">Nucleotide-binding</keyword>
<dbReference type="PANTHER" id="PTHR32309">
    <property type="entry name" value="TYROSINE-PROTEIN KINASE"/>
    <property type="match status" value="1"/>
</dbReference>
<evidence type="ECO:0000256" key="7">
    <source>
        <dbReference type="ARBA" id="ARBA00023136"/>
    </source>
</evidence>
<sequence>MEQINENYKDDDEIDLGELTKVLWHRKWFILIFVILTSLLASIFISQVPNVYQSSVLIMFKKATQSADPLQSLISGSITAADNTETELELIKSRRFAGEIVDSLALDKQPEFNIIFPENTSMTIDEFNKLRRKTTIDNVLSNISVQQKSGTDLISISYQSTNPKLAAQIANEVGSTFVTFKEQLMAGKQKAGSKLIVDKIKSVQQSLDKAEFKIVEYQNEHDFIDIQTAIAFSNTKLVKMHAQKQVLDSEIEQSNILKSHIIKSKNNVDALLAIPMLAKSDIVNSGKDEIKAQQKIFDKIKLRYGKKHPKYIEANRLLNDAKSNLLSEITKQVHQIDKQLQFYQDNLVFVEKEIDENTLRLRQLGVIEFDYQKLKREFDAYLTLYEALVKKQNESDLMQDLSNTSNIILVETAEENSSPVKPKRKLMLVLAVLGSFMVSVLIVFIEVMLGDKVIQFRRMALKFKTKVIGTVPKIKMKKSLKNDVLTHLDRAKHAGFIEAIRSIRTNILLDKVRSKQKVIAITSINPNDGKSSLSIQLADCFSELEDVVLIDADLRFPSIAKALGEDKDRPGLTNLIAKSHTLEQSIIKQEQYKFDVIASGNVPKNPLVFLSNPRLQGIITYLKSHYERVILECPPIMSVSDAYVISKHVDSVYLVVDAEKTDTNMLGNVLEELQQANVIVGGILINKVKESNNYYSTKYYSRQNIEPSKVKVA</sequence>
<keyword evidence="2" id="KW-1003">Cell membrane</keyword>
<evidence type="ECO:0000256" key="8">
    <source>
        <dbReference type="SAM" id="Coils"/>
    </source>
</evidence>
<feature type="transmembrane region" description="Helical" evidence="9">
    <location>
        <begin position="28"/>
        <end position="45"/>
    </location>
</feature>
<dbReference type="InterPro" id="IPR032807">
    <property type="entry name" value="GNVR"/>
</dbReference>
<proteinExistence type="predicted"/>
<accession>A0ABU3QXN9</accession>
<dbReference type="InterPro" id="IPR005702">
    <property type="entry name" value="Wzc-like_C"/>
</dbReference>
<protein>
    <submittedName>
        <fullName evidence="13">Polysaccharide biosynthesis tyrosine autokinase</fullName>
        <ecNumber evidence="13">2.7.10.2</ecNumber>
    </submittedName>
</protein>
<dbReference type="SUPFAM" id="SSF52540">
    <property type="entry name" value="P-loop containing nucleoside triphosphate hydrolases"/>
    <property type="match status" value="1"/>
</dbReference>
<dbReference type="EMBL" id="JAWCUA010000003">
    <property type="protein sequence ID" value="MDU0112191.1"/>
    <property type="molecule type" value="Genomic_DNA"/>
</dbReference>
<dbReference type="InterPro" id="IPR002586">
    <property type="entry name" value="CobQ/CobB/MinD/ParA_Nub-bd_dom"/>
</dbReference>
<evidence type="ECO:0000256" key="6">
    <source>
        <dbReference type="ARBA" id="ARBA00022989"/>
    </source>
</evidence>
<dbReference type="CDD" id="cd05387">
    <property type="entry name" value="BY-kinase"/>
    <property type="match status" value="1"/>
</dbReference>
<keyword evidence="13" id="KW-0808">Transferase</keyword>
<dbReference type="NCBIfam" id="TIGR01007">
    <property type="entry name" value="eps_fam"/>
    <property type="match status" value="1"/>
</dbReference>
<dbReference type="InterPro" id="IPR003856">
    <property type="entry name" value="LPS_length_determ_N"/>
</dbReference>
<evidence type="ECO:0000256" key="9">
    <source>
        <dbReference type="SAM" id="Phobius"/>
    </source>
</evidence>
<dbReference type="Pfam" id="PF13807">
    <property type="entry name" value="GNVR"/>
    <property type="match status" value="1"/>
</dbReference>
<evidence type="ECO:0000259" key="10">
    <source>
        <dbReference type="Pfam" id="PF01656"/>
    </source>
</evidence>
<dbReference type="Gene3D" id="3.40.50.300">
    <property type="entry name" value="P-loop containing nucleotide triphosphate hydrolases"/>
    <property type="match status" value="1"/>
</dbReference>
<feature type="domain" description="Tyrosine-protein kinase G-rich" evidence="12">
    <location>
        <begin position="373"/>
        <end position="446"/>
    </location>
</feature>
<keyword evidence="5" id="KW-0067">ATP-binding</keyword>
<feature type="transmembrane region" description="Helical" evidence="9">
    <location>
        <begin position="426"/>
        <end position="449"/>
    </location>
</feature>
<dbReference type="Pfam" id="PF02706">
    <property type="entry name" value="Wzz"/>
    <property type="match status" value="1"/>
</dbReference>
<evidence type="ECO:0000313" key="14">
    <source>
        <dbReference type="Proteomes" id="UP001257914"/>
    </source>
</evidence>
<dbReference type="EC" id="2.7.10.2" evidence="13"/>
<keyword evidence="7 9" id="KW-0472">Membrane</keyword>